<evidence type="ECO:0000313" key="3">
    <source>
        <dbReference type="EMBL" id="MBF4160152.1"/>
    </source>
</evidence>
<evidence type="ECO:0000256" key="2">
    <source>
        <dbReference type="SAM" id="Phobius"/>
    </source>
</evidence>
<evidence type="ECO:0000313" key="4">
    <source>
        <dbReference type="Proteomes" id="UP000656804"/>
    </source>
</evidence>
<keyword evidence="2" id="KW-1133">Transmembrane helix</keyword>
<accession>A0A930UV28</accession>
<feature type="transmembrane region" description="Helical" evidence="2">
    <location>
        <begin position="44"/>
        <end position="66"/>
    </location>
</feature>
<keyword evidence="2" id="KW-0812">Transmembrane</keyword>
<dbReference type="EMBL" id="JADIVZ010000001">
    <property type="protein sequence ID" value="MBF4160152.1"/>
    <property type="molecule type" value="Genomic_DNA"/>
</dbReference>
<protein>
    <recommendedName>
        <fullName evidence="5">WD40 repeat domain-containing protein</fullName>
    </recommendedName>
</protein>
<keyword evidence="2" id="KW-0472">Membrane</keyword>
<dbReference type="RefSeq" id="WP_194501419.1">
    <property type="nucleotide sequence ID" value="NZ_JADIVZ010000001.1"/>
</dbReference>
<evidence type="ECO:0008006" key="5">
    <source>
        <dbReference type="Google" id="ProtNLM"/>
    </source>
</evidence>
<dbReference type="Proteomes" id="UP000656804">
    <property type="component" value="Unassembled WGS sequence"/>
</dbReference>
<organism evidence="3 4">
    <name type="scientific">Nocardioides acrostichi</name>
    <dbReference type="NCBI Taxonomy" id="2784339"/>
    <lineage>
        <taxon>Bacteria</taxon>
        <taxon>Bacillati</taxon>
        <taxon>Actinomycetota</taxon>
        <taxon>Actinomycetes</taxon>
        <taxon>Propionibacteriales</taxon>
        <taxon>Nocardioidaceae</taxon>
        <taxon>Nocardioides</taxon>
    </lineage>
</organism>
<proteinExistence type="predicted"/>
<sequence length="390" mass="41932">MPEHDPLQETLHLLLRERADDVAHTRFGLDVVRGRARTIHRRRVAGATTAAALAVVALVVPTAMLVRGDLRADSVDPAGPSHTPSAIDTANPQPRGPLAWADLTGPPVIHTDDGSTLRPQVDGQLLSFAAAGDDRWLLQVSDDQGRSAEAVLIDDTGTVVMRQAMDSNMGLAGSDDELAVAWLDSKHHVVVLNRGDERPEDWGEVPDGSKPVEVVGCPDECGVVVNEPFEFTMTPYLVTADGASGWHGEWLSQVTDVSPDGRLATGLLPGNEEKLCWGLLDLERNRLEWRTCEQGNLTFSPDGSRLLATPPTTDGFGFFTEYLLDLDGGVLDTIDGGFTGQAWSTSTSWLTVDTASEGAPTTVVRHDLDGSTEVLDGPVSESFPFLLETR</sequence>
<name>A0A930UV28_9ACTN</name>
<dbReference type="SUPFAM" id="SSF69304">
    <property type="entry name" value="Tricorn protease N-terminal domain"/>
    <property type="match status" value="1"/>
</dbReference>
<evidence type="ECO:0000256" key="1">
    <source>
        <dbReference type="SAM" id="MobiDB-lite"/>
    </source>
</evidence>
<feature type="region of interest" description="Disordered" evidence="1">
    <location>
        <begin position="75"/>
        <end position="95"/>
    </location>
</feature>
<feature type="compositionally biased region" description="Polar residues" evidence="1">
    <location>
        <begin position="82"/>
        <end position="92"/>
    </location>
</feature>
<comment type="caution">
    <text evidence="3">The sequence shown here is derived from an EMBL/GenBank/DDBJ whole genome shotgun (WGS) entry which is preliminary data.</text>
</comment>
<reference evidence="3" key="1">
    <citation type="submission" date="2020-11" db="EMBL/GenBank/DDBJ databases">
        <title>Nocardioides sp. CBS4Y-1, whole genome shotgun sequence.</title>
        <authorList>
            <person name="Tuo L."/>
        </authorList>
    </citation>
    <scope>NUCLEOTIDE SEQUENCE</scope>
    <source>
        <strain evidence="3">CBS4Y-1</strain>
    </source>
</reference>
<gene>
    <name evidence="3" type="ORF">ISG29_00505</name>
</gene>
<keyword evidence="4" id="KW-1185">Reference proteome</keyword>
<dbReference type="AlphaFoldDB" id="A0A930UV28"/>